<comment type="similarity">
    <text evidence="5">Belongs to the binding-protein-dependent transport system permease family.</text>
</comment>
<dbReference type="GO" id="GO:0005886">
    <property type="term" value="C:plasma membrane"/>
    <property type="evidence" value="ECO:0007669"/>
    <property type="project" value="UniProtKB-SubCell"/>
</dbReference>
<comment type="subcellular location">
    <subcellularLocation>
        <location evidence="5">Cell membrane</location>
        <topology evidence="5">Multi-pass membrane protein</topology>
    </subcellularLocation>
    <subcellularLocation>
        <location evidence="1">Membrane</location>
        <topology evidence="1">Multi-pass membrane protein</topology>
    </subcellularLocation>
</comment>
<sequence>MAVAAPVKRPRGESLRHYRWSDRLAFFACWATGLGLCLVAAAIVLYMLYRGLQNVSLDMIFSRPQASADQRGAGGFFDPLIGTLMLTTIGVVLAVPLAVGAAVWYVEYGRPTWLARAVESAIEVVAGTPSIVLAIFGLLIFQNTIFGWMSFTAQGGAVFGRSFLTAGAMMSLIALPLVFGATREGLQGIPQHVREASYGLGKTKIATIRRVLLPAVRTNIGTGATLGMGRIAGDTAIVVILLGATLQLSQEGSIPLVNQLRGTGSTLTSYVYNNSPAGEGNAPGKAYAAAFVLLMIVIALNFVVTFIARRGSRYGYGGAR</sequence>
<dbReference type="AlphaFoldDB" id="A0A9E6XVJ1"/>
<dbReference type="Proteomes" id="UP001162834">
    <property type="component" value="Chromosome"/>
</dbReference>
<feature type="transmembrane region" description="Helical" evidence="5">
    <location>
        <begin position="126"/>
        <end position="146"/>
    </location>
</feature>
<keyword evidence="2 5" id="KW-0812">Transmembrane</keyword>
<evidence type="ECO:0000256" key="2">
    <source>
        <dbReference type="ARBA" id="ARBA00022692"/>
    </source>
</evidence>
<proteinExistence type="inferred from homology"/>
<accession>A0A9E6XVJ1</accession>
<protein>
    <submittedName>
        <fullName evidence="7">Phosphate transport system permease protein PstC</fullName>
    </submittedName>
</protein>
<dbReference type="KEGG" id="sbae:DSM104329_01564"/>
<dbReference type="RefSeq" id="WP_259314835.1">
    <property type="nucleotide sequence ID" value="NZ_CP087164.1"/>
</dbReference>
<name>A0A9E6XVJ1_9ACTN</name>
<keyword evidence="8" id="KW-1185">Reference proteome</keyword>
<keyword evidence="3 5" id="KW-1133">Transmembrane helix</keyword>
<dbReference type="InterPro" id="IPR000515">
    <property type="entry name" value="MetI-like"/>
</dbReference>
<keyword evidence="5" id="KW-0813">Transport</keyword>
<feature type="transmembrane region" description="Helical" evidence="5">
    <location>
        <begin position="80"/>
        <end position="106"/>
    </location>
</feature>
<evidence type="ECO:0000259" key="6">
    <source>
        <dbReference type="PROSITE" id="PS50928"/>
    </source>
</evidence>
<dbReference type="PANTHER" id="PTHR43470:SF3">
    <property type="entry name" value="PHOSPHATE TRANSPORT SYSTEM PERMEASE PROTEIN PSTA-RELATED"/>
    <property type="match status" value="1"/>
</dbReference>
<gene>
    <name evidence="7" type="primary">pstC_1</name>
    <name evidence="7" type="ORF">DSM104329_01564</name>
</gene>
<dbReference type="Pfam" id="PF00528">
    <property type="entry name" value="BPD_transp_1"/>
    <property type="match status" value="1"/>
</dbReference>
<feature type="transmembrane region" description="Helical" evidence="5">
    <location>
        <begin position="158"/>
        <end position="179"/>
    </location>
</feature>
<dbReference type="InterPro" id="IPR035906">
    <property type="entry name" value="MetI-like_sf"/>
</dbReference>
<dbReference type="EMBL" id="CP087164">
    <property type="protein sequence ID" value="UGS35179.1"/>
    <property type="molecule type" value="Genomic_DNA"/>
</dbReference>
<evidence type="ECO:0000256" key="1">
    <source>
        <dbReference type="ARBA" id="ARBA00004141"/>
    </source>
</evidence>
<evidence type="ECO:0000313" key="7">
    <source>
        <dbReference type="EMBL" id="UGS35179.1"/>
    </source>
</evidence>
<dbReference type="GO" id="GO:0055085">
    <property type="term" value="P:transmembrane transport"/>
    <property type="evidence" value="ECO:0007669"/>
    <property type="project" value="InterPro"/>
</dbReference>
<dbReference type="PANTHER" id="PTHR43470">
    <property type="entry name" value="PHOSPHATE TRANSPORT SYSTEM PERMEASE PROTEIN PSTA-RELATED"/>
    <property type="match status" value="1"/>
</dbReference>
<feature type="transmembrane region" description="Helical" evidence="5">
    <location>
        <begin position="24"/>
        <end position="49"/>
    </location>
</feature>
<dbReference type="SUPFAM" id="SSF161098">
    <property type="entry name" value="MetI-like"/>
    <property type="match status" value="1"/>
</dbReference>
<evidence type="ECO:0000256" key="4">
    <source>
        <dbReference type="ARBA" id="ARBA00023136"/>
    </source>
</evidence>
<evidence type="ECO:0000256" key="3">
    <source>
        <dbReference type="ARBA" id="ARBA00022989"/>
    </source>
</evidence>
<evidence type="ECO:0000313" key="8">
    <source>
        <dbReference type="Proteomes" id="UP001162834"/>
    </source>
</evidence>
<reference evidence="7" key="1">
    <citation type="journal article" date="2022" name="Int. J. Syst. Evol. Microbiol.">
        <title>Pseudomonas aegrilactucae sp. nov. and Pseudomonas morbosilactucae sp. nov., pathogens causing bacterial rot of lettuce in Japan.</title>
        <authorList>
            <person name="Sawada H."/>
            <person name="Fujikawa T."/>
            <person name="Satou M."/>
        </authorList>
    </citation>
    <scope>NUCLEOTIDE SEQUENCE</scope>
    <source>
        <strain evidence="7">0166_1</strain>
    </source>
</reference>
<keyword evidence="4 5" id="KW-0472">Membrane</keyword>
<dbReference type="CDD" id="cd06261">
    <property type="entry name" value="TM_PBP2"/>
    <property type="match status" value="1"/>
</dbReference>
<feature type="transmembrane region" description="Helical" evidence="5">
    <location>
        <begin position="286"/>
        <end position="308"/>
    </location>
</feature>
<organism evidence="7 8">
    <name type="scientific">Capillimicrobium parvum</name>
    <dbReference type="NCBI Taxonomy" id="2884022"/>
    <lineage>
        <taxon>Bacteria</taxon>
        <taxon>Bacillati</taxon>
        <taxon>Actinomycetota</taxon>
        <taxon>Thermoleophilia</taxon>
        <taxon>Solirubrobacterales</taxon>
        <taxon>Capillimicrobiaceae</taxon>
        <taxon>Capillimicrobium</taxon>
    </lineage>
</organism>
<dbReference type="PROSITE" id="PS50928">
    <property type="entry name" value="ABC_TM1"/>
    <property type="match status" value="1"/>
</dbReference>
<feature type="domain" description="ABC transmembrane type-1" evidence="6">
    <location>
        <begin position="80"/>
        <end position="304"/>
    </location>
</feature>
<dbReference type="Gene3D" id="1.10.3720.10">
    <property type="entry name" value="MetI-like"/>
    <property type="match status" value="1"/>
</dbReference>
<evidence type="ECO:0000256" key="5">
    <source>
        <dbReference type="RuleBase" id="RU363032"/>
    </source>
</evidence>